<evidence type="ECO:0000256" key="2">
    <source>
        <dbReference type="SAM" id="SignalP"/>
    </source>
</evidence>
<evidence type="ECO:0000313" key="3">
    <source>
        <dbReference type="EMBL" id="KAK4206910.1"/>
    </source>
</evidence>
<evidence type="ECO:0000256" key="1">
    <source>
        <dbReference type="ARBA" id="ARBA00022801"/>
    </source>
</evidence>
<dbReference type="InterPro" id="IPR029058">
    <property type="entry name" value="AB_hydrolase_fold"/>
</dbReference>
<protein>
    <submittedName>
        <fullName evidence="3">Secretory lipase-domain-containing protein</fullName>
    </submittedName>
</protein>
<evidence type="ECO:0000313" key="4">
    <source>
        <dbReference type="Proteomes" id="UP001301769"/>
    </source>
</evidence>
<feature type="signal peptide" evidence="2">
    <location>
        <begin position="1"/>
        <end position="23"/>
    </location>
</feature>
<keyword evidence="2" id="KW-0732">Signal</keyword>
<dbReference type="InterPro" id="IPR005152">
    <property type="entry name" value="Lipase_secreted"/>
</dbReference>
<accession>A0AAN6XUP0</accession>
<keyword evidence="4" id="KW-1185">Reference proteome</keyword>
<gene>
    <name evidence="3" type="ORF">QBC37DRAFT_328299</name>
</gene>
<dbReference type="AlphaFoldDB" id="A0AAN6XUP0"/>
<keyword evidence="1" id="KW-0378">Hydrolase</keyword>
<dbReference type="PANTHER" id="PTHR34853:SF5">
    <property type="entry name" value="LIP-DOMAIN-CONTAINING PROTEIN-RELATED"/>
    <property type="match status" value="1"/>
</dbReference>
<name>A0AAN6XUP0_9PEZI</name>
<dbReference type="Proteomes" id="UP001301769">
    <property type="component" value="Unassembled WGS sequence"/>
</dbReference>
<comment type="caution">
    <text evidence="3">The sequence shown here is derived from an EMBL/GenBank/DDBJ whole genome shotgun (WGS) entry which is preliminary data.</text>
</comment>
<dbReference type="EMBL" id="MU858339">
    <property type="protein sequence ID" value="KAK4206910.1"/>
    <property type="molecule type" value="Genomic_DNA"/>
</dbReference>
<reference evidence="3" key="1">
    <citation type="journal article" date="2023" name="Mol. Phylogenet. Evol.">
        <title>Genome-scale phylogeny and comparative genomics of the fungal order Sordariales.</title>
        <authorList>
            <person name="Hensen N."/>
            <person name="Bonometti L."/>
            <person name="Westerberg I."/>
            <person name="Brannstrom I.O."/>
            <person name="Guillou S."/>
            <person name="Cros-Aarteil S."/>
            <person name="Calhoun S."/>
            <person name="Haridas S."/>
            <person name="Kuo A."/>
            <person name="Mondo S."/>
            <person name="Pangilinan J."/>
            <person name="Riley R."/>
            <person name="LaButti K."/>
            <person name="Andreopoulos B."/>
            <person name="Lipzen A."/>
            <person name="Chen C."/>
            <person name="Yan M."/>
            <person name="Daum C."/>
            <person name="Ng V."/>
            <person name="Clum A."/>
            <person name="Steindorff A."/>
            <person name="Ohm R.A."/>
            <person name="Martin F."/>
            <person name="Silar P."/>
            <person name="Natvig D.O."/>
            <person name="Lalanne C."/>
            <person name="Gautier V."/>
            <person name="Ament-Velasquez S.L."/>
            <person name="Kruys A."/>
            <person name="Hutchinson M.I."/>
            <person name="Powell A.J."/>
            <person name="Barry K."/>
            <person name="Miller A.N."/>
            <person name="Grigoriev I.V."/>
            <person name="Debuchy R."/>
            <person name="Gladieux P."/>
            <person name="Hiltunen Thoren M."/>
            <person name="Johannesson H."/>
        </authorList>
    </citation>
    <scope>NUCLEOTIDE SEQUENCE</scope>
    <source>
        <strain evidence="3">PSN293</strain>
    </source>
</reference>
<dbReference type="Gene3D" id="3.40.50.1820">
    <property type="entry name" value="alpha/beta hydrolase"/>
    <property type="match status" value="1"/>
</dbReference>
<proteinExistence type="predicted"/>
<dbReference type="GO" id="GO:0004806">
    <property type="term" value="F:triacylglycerol lipase activity"/>
    <property type="evidence" value="ECO:0007669"/>
    <property type="project" value="InterPro"/>
</dbReference>
<reference evidence="3" key="2">
    <citation type="submission" date="2023-05" db="EMBL/GenBank/DDBJ databases">
        <authorList>
            <consortium name="Lawrence Berkeley National Laboratory"/>
            <person name="Steindorff A."/>
            <person name="Hensen N."/>
            <person name="Bonometti L."/>
            <person name="Westerberg I."/>
            <person name="Brannstrom I.O."/>
            <person name="Guillou S."/>
            <person name="Cros-Aarteil S."/>
            <person name="Calhoun S."/>
            <person name="Haridas S."/>
            <person name="Kuo A."/>
            <person name="Mondo S."/>
            <person name="Pangilinan J."/>
            <person name="Riley R."/>
            <person name="Labutti K."/>
            <person name="Andreopoulos B."/>
            <person name="Lipzen A."/>
            <person name="Chen C."/>
            <person name="Yanf M."/>
            <person name="Daum C."/>
            <person name="Ng V."/>
            <person name="Clum A."/>
            <person name="Ohm R."/>
            <person name="Martin F."/>
            <person name="Silar P."/>
            <person name="Natvig D."/>
            <person name="Lalanne C."/>
            <person name="Gautier V."/>
            <person name="Ament-Velasquez S.L."/>
            <person name="Kruys A."/>
            <person name="Hutchinson M.I."/>
            <person name="Powell A.J."/>
            <person name="Barry K."/>
            <person name="Miller A.N."/>
            <person name="Grigoriev I.V."/>
            <person name="Debuchy R."/>
            <person name="Gladieux P."/>
            <person name="Thoren M.H."/>
            <person name="Johannesson H."/>
        </authorList>
    </citation>
    <scope>NUCLEOTIDE SEQUENCE</scope>
    <source>
        <strain evidence="3">PSN293</strain>
    </source>
</reference>
<dbReference type="GO" id="GO:0016042">
    <property type="term" value="P:lipid catabolic process"/>
    <property type="evidence" value="ECO:0007669"/>
    <property type="project" value="InterPro"/>
</dbReference>
<dbReference type="Pfam" id="PF03583">
    <property type="entry name" value="LIP"/>
    <property type="match status" value="1"/>
</dbReference>
<feature type="chain" id="PRO_5042921631" evidence="2">
    <location>
        <begin position="24"/>
        <end position="235"/>
    </location>
</feature>
<sequence length="235" mass="24846">MRGLILSTTCLLVFLSHSCHILAQPPPPSVLPPAQDPFYSAPPQLEKHAPGEILRIRTAPAIVTSSFPNCSAAYHIVYRTTDAQFRPSWAVTTLLLPPSYNRSSASPRPLLSYQLAYNSPDIDASPSYDFSALTAPGGAVAVALGRGWIVSAPDFEGPTASFGAGIQGGHATIDNVRAVLSLLSSKPGSGPKPKIGPITKYATYGYSGGCVATEFAAELPVQYAPEMSRLYARPC</sequence>
<organism evidence="3 4">
    <name type="scientific">Rhypophila decipiens</name>
    <dbReference type="NCBI Taxonomy" id="261697"/>
    <lineage>
        <taxon>Eukaryota</taxon>
        <taxon>Fungi</taxon>
        <taxon>Dikarya</taxon>
        <taxon>Ascomycota</taxon>
        <taxon>Pezizomycotina</taxon>
        <taxon>Sordariomycetes</taxon>
        <taxon>Sordariomycetidae</taxon>
        <taxon>Sordariales</taxon>
        <taxon>Naviculisporaceae</taxon>
        <taxon>Rhypophila</taxon>
    </lineage>
</organism>
<dbReference type="PANTHER" id="PTHR34853">
    <property type="match status" value="1"/>
</dbReference>